<accession>A0ABP9JY51</accession>
<gene>
    <name evidence="2" type="ORF">GCM10023208_03620</name>
</gene>
<evidence type="ECO:0000313" key="2">
    <source>
        <dbReference type="EMBL" id="GAA5047351.1"/>
    </source>
</evidence>
<keyword evidence="3" id="KW-1185">Reference proteome</keyword>
<feature type="region of interest" description="Disordered" evidence="1">
    <location>
        <begin position="78"/>
        <end position="97"/>
    </location>
</feature>
<evidence type="ECO:0008006" key="4">
    <source>
        <dbReference type="Google" id="ProtNLM"/>
    </source>
</evidence>
<feature type="compositionally biased region" description="Low complexity" evidence="1">
    <location>
        <begin position="81"/>
        <end position="97"/>
    </location>
</feature>
<comment type="caution">
    <text evidence="2">The sequence shown here is derived from an EMBL/GenBank/DDBJ whole genome shotgun (WGS) entry which is preliminary data.</text>
</comment>
<name>A0ABP9JY51_9SPHN</name>
<proteinExistence type="predicted"/>
<sequence>MPRLARLTGQRRFHMIGKLIGAGIGAKLGNESRKMGGTTGAVLGAVAVPLVRRLRLPTLLALAGGGYLVKRLADKSKEEAAAPAAPRTPKTPKTPAA</sequence>
<protein>
    <recommendedName>
        <fullName evidence="4">DUF456 domain-containing protein</fullName>
    </recommendedName>
</protein>
<organism evidence="2 3">
    <name type="scientific">Erythrobacter westpacificensis</name>
    <dbReference type="NCBI Taxonomy" id="1055231"/>
    <lineage>
        <taxon>Bacteria</taxon>
        <taxon>Pseudomonadati</taxon>
        <taxon>Pseudomonadota</taxon>
        <taxon>Alphaproteobacteria</taxon>
        <taxon>Sphingomonadales</taxon>
        <taxon>Erythrobacteraceae</taxon>
        <taxon>Erythrobacter/Porphyrobacter group</taxon>
        <taxon>Erythrobacter</taxon>
    </lineage>
</organism>
<evidence type="ECO:0000313" key="3">
    <source>
        <dbReference type="Proteomes" id="UP001500518"/>
    </source>
</evidence>
<dbReference type="EMBL" id="BAABHV010000001">
    <property type="protein sequence ID" value="GAA5047351.1"/>
    <property type="molecule type" value="Genomic_DNA"/>
</dbReference>
<evidence type="ECO:0000256" key="1">
    <source>
        <dbReference type="SAM" id="MobiDB-lite"/>
    </source>
</evidence>
<dbReference type="Proteomes" id="UP001500518">
    <property type="component" value="Unassembled WGS sequence"/>
</dbReference>
<reference evidence="3" key="1">
    <citation type="journal article" date="2019" name="Int. J. Syst. Evol. Microbiol.">
        <title>The Global Catalogue of Microorganisms (GCM) 10K type strain sequencing project: providing services to taxonomists for standard genome sequencing and annotation.</title>
        <authorList>
            <consortium name="The Broad Institute Genomics Platform"/>
            <consortium name="The Broad Institute Genome Sequencing Center for Infectious Disease"/>
            <person name="Wu L."/>
            <person name="Ma J."/>
        </authorList>
    </citation>
    <scope>NUCLEOTIDE SEQUENCE [LARGE SCALE GENOMIC DNA]</scope>
    <source>
        <strain evidence="3">JCM 18014</strain>
    </source>
</reference>